<evidence type="ECO:0000256" key="4">
    <source>
        <dbReference type="ARBA" id="ARBA00022692"/>
    </source>
</evidence>
<dbReference type="GO" id="GO:0005886">
    <property type="term" value="C:plasma membrane"/>
    <property type="evidence" value="ECO:0007669"/>
    <property type="project" value="UniProtKB-SubCell"/>
</dbReference>
<organism evidence="8 9">
    <name type="scientific">Oceanirhabdus seepicola</name>
    <dbReference type="NCBI Taxonomy" id="2828781"/>
    <lineage>
        <taxon>Bacteria</taxon>
        <taxon>Bacillati</taxon>
        <taxon>Bacillota</taxon>
        <taxon>Clostridia</taxon>
        <taxon>Eubacteriales</taxon>
        <taxon>Clostridiaceae</taxon>
        <taxon>Oceanirhabdus</taxon>
    </lineage>
</organism>
<keyword evidence="6 7" id="KW-0472">Membrane</keyword>
<evidence type="ECO:0000256" key="1">
    <source>
        <dbReference type="ARBA" id="ARBA00004651"/>
    </source>
</evidence>
<feature type="transmembrane region" description="Helical" evidence="7">
    <location>
        <begin position="143"/>
        <end position="173"/>
    </location>
</feature>
<evidence type="ECO:0000313" key="8">
    <source>
        <dbReference type="EMBL" id="MCM1990336.1"/>
    </source>
</evidence>
<reference evidence="8" key="2">
    <citation type="submission" date="2021-04" db="EMBL/GenBank/DDBJ databases">
        <authorList>
            <person name="Dong X."/>
        </authorList>
    </citation>
    <scope>NUCLEOTIDE SEQUENCE</scope>
    <source>
        <strain evidence="8">ZWT</strain>
    </source>
</reference>
<evidence type="ECO:0000256" key="6">
    <source>
        <dbReference type="ARBA" id="ARBA00023136"/>
    </source>
</evidence>
<evidence type="ECO:0000256" key="2">
    <source>
        <dbReference type="ARBA" id="ARBA00005262"/>
    </source>
</evidence>
<keyword evidence="5 7" id="KW-1133">Transmembrane helix</keyword>
<accession>A0A9J6P440</accession>
<evidence type="ECO:0000256" key="3">
    <source>
        <dbReference type="ARBA" id="ARBA00022475"/>
    </source>
</evidence>
<keyword evidence="4 7" id="KW-0812">Transmembrane</keyword>
<dbReference type="PANTHER" id="PTHR43663:SF2">
    <property type="entry name" value="CHROMATE TRANSPORT PROTEIN-RELATED"/>
    <property type="match status" value="1"/>
</dbReference>
<dbReference type="InterPro" id="IPR052518">
    <property type="entry name" value="CHR_Transporter"/>
</dbReference>
<keyword evidence="9" id="KW-1185">Reference proteome</keyword>
<protein>
    <submittedName>
        <fullName evidence="8">Chromate transporter</fullName>
    </submittedName>
</protein>
<dbReference type="GO" id="GO:0015109">
    <property type="term" value="F:chromate transmembrane transporter activity"/>
    <property type="evidence" value="ECO:0007669"/>
    <property type="project" value="InterPro"/>
</dbReference>
<gene>
    <name evidence="8" type="ORF">KDK92_11370</name>
</gene>
<feature type="transmembrane region" description="Helical" evidence="7">
    <location>
        <begin position="111"/>
        <end position="131"/>
    </location>
</feature>
<name>A0A9J6P440_9CLOT</name>
<dbReference type="RefSeq" id="WP_250859371.1">
    <property type="nucleotide sequence ID" value="NZ_JAGSOJ010000002.1"/>
</dbReference>
<keyword evidence="3" id="KW-1003">Cell membrane</keyword>
<dbReference type="Proteomes" id="UP001056429">
    <property type="component" value="Unassembled WGS sequence"/>
</dbReference>
<proteinExistence type="inferred from homology"/>
<comment type="similarity">
    <text evidence="2">Belongs to the chromate ion transporter (CHR) (TC 2.A.51) family.</text>
</comment>
<comment type="subcellular location">
    <subcellularLocation>
        <location evidence="1">Cell membrane</location>
        <topology evidence="1">Multi-pass membrane protein</topology>
    </subcellularLocation>
</comment>
<comment type="caution">
    <text evidence="8">The sequence shown here is derived from an EMBL/GenBank/DDBJ whole genome shotgun (WGS) entry which is preliminary data.</text>
</comment>
<evidence type="ECO:0000256" key="5">
    <source>
        <dbReference type="ARBA" id="ARBA00022989"/>
    </source>
</evidence>
<dbReference type="Pfam" id="PF02417">
    <property type="entry name" value="Chromate_transp"/>
    <property type="match status" value="1"/>
</dbReference>
<sequence>MRQIFQMFFCFFKIGAFTFGGGYAMIPLIEKEFVDNKGWISKDDFVDIIVLSQSLPGALAVNSSLFVGYKICGVLGAILALLGVVIPSFCIIIIISILFMKFRDNPIVIQGFNGIKAAVPMLVLFAIISLSKSLKKNIPTLSIMVISIFLLLYFNLHPIFLIIFSIFCGIIFFRKKV</sequence>
<feature type="transmembrane region" description="Helical" evidence="7">
    <location>
        <begin position="74"/>
        <end position="99"/>
    </location>
</feature>
<feature type="transmembrane region" description="Helical" evidence="7">
    <location>
        <begin position="7"/>
        <end position="29"/>
    </location>
</feature>
<dbReference type="AlphaFoldDB" id="A0A9J6P440"/>
<dbReference type="EMBL" id="JAGSOJ010000002">
    <property type="protein sequence ID" value="MCM1990336.1"/>
    <property type="molecule type" value="Genomic_DNA"/>
</dbReference>
<dbReference type="PANTHER" id="PTHR43663">
    <property type="entry name" value="CHROMATE TRANSPORT PROTEIN-RELATED"/>
    <property type="match status" value="1"/>
</dbReference>
<dbReference type="InterPro" id="IPR003370">
    <property type="entry name" value="Chromate_transpt"/>
</dbReference>
<evidence type="ECO:0000313" key="9">
    <source>
        <dbReference type="Proteomes" id="UP001056429"/>
    </source>
</evidence>
<reference evidence="8" key="1">
    <citation type="journal article" date="2021" name="mSystems">
        <title>Bacteria and Archaea Synergistically Convert Glycine Betaine to Biogenic Methane in the Formosa Cold Seep of the South China Sea.</title>
        <authorList>
            <person name="Li L."/>
            <person name="Zhang W."/>
            <person name="Zhang S."/>
            <person name="Song L."/>
            <person name="Sun Q."/>
            <person name="Zhang H."/>
            <person name="Xiang H."/>
            <person name="Dong X."/>
        </authorList>
    </citation>
    <scope>NUCLEOTIDE SEQUENCE</scope>
    <source>
        <strain evidence="8">ZWT</strain>
    </source>
</reference>
<evidence type="ECO:0000256" key="7">
    <source>
        <dbReference type="SAM" id="Phobius"/>
    </source>
</evidence>